<dbReference type="Pfam" id="PF03292">
    <property type="entry name" value="Pox_P4B"/>
    <property type="match status" value="1"/>
</dbReference>
<sequence length="600" mass="68029">MSYPDTRGINTNTKENSSTDFRGDARGEVGKLIRENADDSQVLRKIREKYADKDTVDKIYSEYEKRMNHIKRKAQKFAQLVLTRYNHLGTQRVIEKAKKLKKKYEFTDDEFHAFVNIALSDRNIAGVNVYNVPNTPMSKTLGYTPDSNVGKLSYKADDGKYLQEILALHQSSLALHSQVVAQSLVYRDMAPEALTGKFDRSKMNAYNYIHPVIVALFLPRIKYIDEHMLIGSISNVVAQRQRGEPIKIQPDWELFYDIITDPNEIACASFRDSPMQDLLHRTKLQVELWKAVRDLRNGRYYPNDADAASFMAALEQCKNSIFDAPDMTFVKDEGTILRKLMGAFSLRPTIVSITPFGGTMTVNYPMSAHALTQVTSIPIVNFRLPLDLRGTNLSVNLQESLAQPDMYVENKMIVAKMKNIIYSRDLIVFYVNRRYQNINFARLVAPHNFTMLPTTLSGFETINEVQVNYPSSLNVGDESFTLRSVVMVEKSCFNRDPSRDPVKEIIVGSSAGLIVPEDISKGKVNKSCFIYDPQSSALKIRSDTGAYEDYPPISWVPCTSGLYTSSTDFIEPFDSRACKRGTIYVYVKPEASAFCRLTVC</sequence>
<dbReference type="EMBL" id="KY684084">
    <property type="protein sequence ID" value="ARF09318.1"/>
    <property type="molecule type" value="Genomic_DNA"/>
</dbReference>
<feature type="compositionally biased region" description="Polar residues" evidence="3">
    <location>
        <begin position="8"/>
        <end position="20"/>
    </location>
</feature>
<feature type="region of interest" description="Disordered" evidence="3">
    <location>
        <begin position="1"/>
        <end position="25"/>
    </location>
</feature>
<name>A0A1V0SCD2_9VIRU</name>
<dbReference type="GO" id="GO:0044423">
    <property type="term" value="C:virion component"/>
    <property type="evidence" value="ECO:0007669"/>
    <property type="project" value="UniProtKB-KW"/>
</dbReference>
<comment type="subcellular location">
    <subcellularLocation>
        <location evidence="1">Virion</location>
    </subcellularLocation>
</comment>
<evidence type="ECO:0000256" key="2">
    <source>
        <dbReference type="ARBA" id="ARBA00022844"/>
    </source>
</evidence>
<keyword evidence="2" id="KW-0946">Virion</keyword>
<evidence type="ECO:0000256" key="3">
    <source>
        <dbReference type="SAM" id="MobiDB-lite"/>
    </source>
</evidence>
<reference evidence="4" key="1">
    <citation type="journal article" date="2017" name="Science">
        <title>Giant viruses with an expanded complement of translation system components.</title>
        <authorList>
            <person name="Schulz F."/>
            <person name="Yutin N."/>
            <person name="Ivanova N.N."/>
            <person name="Ortega D.R."/>
            <person name="Lee T.K."/>
            <person name="Vierheilig J."/>
            <person name="Daims H."/>
            <person name="Horn M."/>
            <person name="Wagner M."/>
            <person name="Jensen G.J."/>
            <person name="Kyrpides N.C."/>
            <person name="Koonin E.V."/>
            <person name="Woyke T."/>
        </authorList>
    </citation>
    <scope>NUCLEOTIDE SEQUENCE</scope>
    <source>
        <strain evidence="4">CTV1</strain>
    </source>
</reference>
<proteinExistence type="predicted"/>
<protein>
    <submittedName>
        <fullName evidence="4">p4B major core protein</fullName>
    </submittedName>
</protein>
<organism evidence="4">
    <name type="scientific">Catovirus CTV1</name>
    <dbReference type="NCBI Taxonomy" id="1977631"/>
    <lineage>
        <taxon>Viruses</taxon>
        <taxon>Varidnaviria</taxon>
        <taxon>Bamfordvirae</taxon>
        <taxon>Nucleocytoviricota</taxon>
        <taxon>Megaviricetes</taxon>
        <taxon>Imitervirales</taxon>
        <taxon>Mimiviridae</taxon>
        <taxon>Klosneuvirinae</taxon>
        <taxon>Catovirus</taxon>
    </lineage>
</organism>
<evidence type="ECO:0000313" key="4">
    <source>
        <dbReference type="EMBL" id="ARF09318.1"/>
    </source>
</evidence>
<gene>
    <name evidence="4" type="ORF">Catovirus_2_267</name>
</gene>
<dbReference type="InterPro" id="IPR004972">
    <property type="entry name" value="P4B"/>
</dbReference>
<accession>A0A1V0SCD2</accession>
<evidence type="ECO:0000256" key="1">
    <source>
        <dbReference type="ARBA" id="ARBA00004328"/>
    </source>
</evidence>